<proteinExistence type="predicted"/>
<evidence type="ECO:0000256" key="4">
    <source>
        <dbReference type="ARBA" id="ARBA00023242"/>
    </source>
</evidence>
<organism evidence="5 6">
    <name type="scientific">Senna tora</name>
    <dbReference type="NCBI Taxonomy" id="362788"/>
    <lineage>
        <taxon>Eukaryota</taxon>
        <taxon>Viridiplantae</taxon>
        <taxon>Streptophyta</taxon>
        <taxon>Embryophyta</taxon>
        <taxon>Tracheophyta</taxon>
        <taxon>Spermatophyta</taxon>
        <taxon>Magnoliopsida</taxon>
        <taxon>eudicotyledons</taxon>
        <taxon>Gunneridae</taxon>
        <taxon>Pentapetalae</taxon>
        <taxon>rosids</taxon>
        <taxon>fabids</taxon>
        <taxon>Fabales</taxon>
        <taxon>Fabaceae</taxon>
        <taxon>Caesalpinioideae</taxon>
        <taxon>Cassia clade</taxon>
        <taxon>Senna</taxon>
    </lineage>
</organism>
<dbReference type="AlphaFoldDB" id="A0A834TE06"/>
<evidence type="ECO:0000256" key="1">
    <source>
        <dbReference type="ARBA" id="ARBA00004123"/>
    </source>
</evidence>
<keyword evidence="6" id="KW-1185">Reference proteome</keyword>
<keyword evidence="2" id="KW-0805">Transcription regulation</keyword>
<evidence type="ECO:0000313" key="6">
    <source>
        <dbReference type="Proteomes" id="UP000634136"/>
    </source>
</evidence>
<dbReference type="GO" id="GO:0005634">
    <property type="term" value="C:nucleus"/>
    <property type="evidence" value="ECO:0007669"/>
    <property type="project" value="UniProtKB-SubCell"/>
</dbReference>
<dbReference type="InterPro" id="IPR005202">
    <property type="entry name" value="TF_GRAS"/>
</dbReference>
<comment type="subcellular location">
    <subcellularLocation>
        <location evidence="1">Nucleus</location>
    </subcellularLocation>
</comment>
<keyword evidence="4" id="KW-0539">Nucleus</keyword>
<dbReference type="Proteomes" id="UP000634136">
    <property type="component" value="Unassembled WGS sequence"/>
</dbReference>
<keyword evidence="3" id="KW-0804">Transcription</keyword>
<evidence type="ECO:0000256" key="2">
    <source>
        <dbReference type="ARBA" id="ARBA00023015"/>
    </source>
</evidence>
<dbReference type="Pfam" id="PF03514">
    <property type="entry name" value="GRAS"/>
    <property type="match status" value="1"/>
</dbReference>
<name>A0A834TE06_9FABA</name>
<dbReference type="OrthoDB" id="666726at2759"/>
<comment type="caution">
    <text evidence="5">The sequence shown here is derived from an EMBL/GenBank/DDBJ whole genome shotgun (WGS) entry which is preliminary data.</text>
</comment>
<evidence type="ECO:0000313" key="5">
    <source>
        <dbReference type="EMBL" id="KAF7815429.1"/>
    </source>
</evidence>
<protein>
    <submittedName>
        <fullName evidence="5">Scarecrow-like protein 6</fullName>
    </submittedName>
</protein>
<sequence length="63" mass="7186">MLQQRLEGGRMVVAPWKTLVLSCRFSPAVFSEFTETQVECLVQRSHAKGFHVEKRHGSLLLLC</sequence>
<accession>A0A834TE06</accession>
<dbReference type="EMBL" id="JAAIUW010000009">
    <property type="protein sequence ID" value="KAF7815429.1"/>
    <property type="molecule type" value="Genomic_DNA"/>
</dbReference>
<reference evidence="5" key="1">
    <citation type="submission" date="2020-09" db="EMBL/GenBank/DDBJ databases">
        <title>Genome-Enabled Discovery of Anthraquinone Biosynthesis in Senna tora.</title>
        <authorList>
            <person name="Kang S.-H."/>
            <person name="Pandey R.P."/>
            <person name="Lee C.-M."/>
            <person name="Sim J.-S."/>
            <person name="Jeong J.-T."/>
            <person name="Choi B.-S."/>
            <person name="Jung M."/>
            <person name="Ginzburg D."/>
            <person name="Zhao K."/>
            <person name="Won S.Y."/>
            <person name="Oh T.-J."/>
            <person name="Yu Y."/>
            <person name="Kim N.-H."/>
            <person name="Lee O.R."/>
            <person name="Lee T.-H."/>
            <person name="Bashyal P."/>
            <person name="Kim T.-S."/>
            <person name="Lee W.-H."/>
            <person name="Kawkins C."/>
            <person name="Kim C.-K."/>
            <person name="Kim J.S."/>
            <person name="Ahn B.O."/>
            <person name="Rhee S.Y."/>
            <person name="Sohng J.K."/>
        </authorList>
    </citation>
    <scope>NUCLEOTIDE SEQUENCE</scope>
    <source>
        <tissue evidence="5">Leaf</tissue>
    </source>
</reference>
<evidence type="ECO:0000256" key="3">
    <source>
        <dbReference type="ARBA" id="ARBA00023163"/>
    </source>
</evidence>
<gene>
    <name evidence="5" type="ORF">G2W53_029398</name>
</gene>